<gene>
    <name evidence="1" type="ORF">SEMRO_302_G112130.1</name>
</gene>
<evidence type="ECO:0000313" key="1">
    <source>
        <dbReference type="EMBL" id="CAB9507338.1"/>
    </source>
</evidence>
<dbReference type="Proteomes" id="UP001153069">
    <property type="component" value="Unassembled WGS sequence"/>
</dbReference>
<comment type="caution">
    <text evidence="1">The sequence shown here is derived from an EMBL/GenBank/DDBJ whole genome shotgun (WGS) entry which is preliminary data.</text>
</comment>
<reference evidence="1" key="1">
    <citation type="submission" date="2020-06" db="EMBL/GenBank/DDBJ databases">
        <authorList>
            <consortium name="Plant Systems Biology data submission"/>
        </authorList>
    </citation>
    <scope>NUCLEOTIDE SEQUENCE</scope>
    <source>
        <strain evidence="1">D6</strain>
    </source>
</reference>
<protein>
    <submittedName>
        <fullName evidence="1">Uncharacterized protein</fullName>
    </submittedName>
</protein>
<proteinExistence type="predicted"/>
<dbReference type="EMBL" id="CAICTM010000301">
    <property type="protein sequence ID" value="CAB9507338.1"/>
    <property type="molecule type" value="Genomic_DNA"/>
</dbReference>
<dbReference type="AlphaFoldDB" id="A0A9N8HA23"/>
<sequence>MTTTNDIPTMHINDDDSHVDQSCQAKAMKCNCDIEIIEFIIESFFCMFPVDDCYCPCHQVGDDDSCVSCTCSTPSCSCIPCDDNSDCQAGCKSFNAELPKRVSFHPTNDEYKNEEDEDDGVLDYGLRSMNFVCFQQRAQ</sequence>
<accession>A0A9N8HA23</accession>
<keyword evidence="2" id="KW-1185">Reference proteome</keyword>
<organism evidence="1 2">
    <name type="scientific">Seminavis robusta</name>
    <dbReference type="NCBI Taxonomy" id="568900"/>
    <lineage>
        <taxon>Eukaryota</taxon>
        <taxon>Sar</taxon>
        <taxon>Stramenopiles</taxon>
        <taxon>Ochrophyta</taxon>
        <taxon>Bacillariophyta</taxon>
        <taxon>Bacillariophyceae</taxon>
        <taxon>Bacillariophycidae</taxon>
        <taxon>Naviculales</taxon>
        <taxon>Naviculaceae</taxon>
        <taxon>Seminavis</taxon>
    </lineage>
</organism>
<evidence type="ECO:0000313" key="2">
    <source>
        <dbReference type="Proteomes" id="UP001153069"/>
    </source>
</evidence>
<name>A0A9N8HA23_9STRA</name>